<sequence>MFLAMYTKKVKAGSLLLGFVALIGLGGCNTVEDGSYTEPIRLYEKIGGKWVLNSMVQTDESNAKTMTLTNLLDFDTFVIHFDCDATGAPSAFTIDGDAPALLPVKGTWTLDSPFYKSDGEAVNLTLKGSDASKQLTISSVPGATKTLAFKLIRKVNDKPFVSYSYHLTQAE</sequence>
<protein>
    <recommendedName>
        <fullName evidence="4">Lipocalin-like domain-containing protein</fullName>
    </recommendedName>
</protein>
<evidence type="ECO:0000256" key="1">
    <source>
        <dbReference type="SAM" id="SignalP"/>
    </source>
</evidence>
<dbReference type="EMBL" id="FUXK01000003">
    <property type="protein sequence ID" value="SJZ51560.1"/>
    <property type="molecule type" value="Genomic_DNA"/>
</dbReference>
<organism evidence="2 3">
    <name type="scientific">Segatella oulorum</name>
    <dbReference type="NCBI Taxonomy" id="28136"/>
    <lineage>
        <taxon>Bacteria</taxon>
        <taxon>Pseudomonadati</taxon>
        <taxon>Bacteroidota</taxon>
        <taxon>Bacteroidia</taxon>
        <taxon>Bacteroidales</taxon>
        <taxon>Prevotellaceae</taxon>
        <taxon>Segatella</taxon>
    </lineage>
</organism>
<accession>A0A1T4LAB6</accession>
<feature type="chain" id="PRO_5012482007" description="Lipocalin-like domain-containing protein" evidence="1">
    <location>
        <begin position="27"/>
        <end position="171"/>
    </location>
</feature>
<keyword evidence="1" id="KW-0732">Signal</keyword>
<proteinExistence type="predicted"/>
<dbReference type="STRING" id="28136.SAMN02745202_00351"/>
<reference evidence="2 3" key="1">
    <citation type="submission" date="2017-02" db="EMBL/GenBank/DDBJ databases">
        <authorList>
            <person name="Peterson S.W."/>
        </authorList>
    </citation>
    <scope>NUCLEOTIDE SEQUENCE [LARGE SCALE GENOMIC DNA]</scope>
    <source>
        <strain evidence="2 3">ATCC 43324</strain>
    </source>
</reference>
<dbReference type="InterPro" id="IPR032168">
    <property type="entry name" value="DUF5004"/>
</dbReference>
<dbReference type="Pfam" id="PF16395">
    <property type="entry name" value="DUF5004"/>
    <property type="match status" value="1"/>
</dbReference>
<dbReference type="Proteomes" id="UP000190065">
    <property type="component" value="Unassembled WGS sequence"/>
</dbReference>
<name>A0A1T4LAB6_9BACT</name>
<feature type="signal peptide" evidence="1">
    <location>
        <begin position="1"/>
        <end position="26"/>
    </location>
</feature>
<evidence type="ECO:0000313" key="3">
    <source>
        <dbReference type="Proteomes" id="UP000190065"/>
    </source>
</evidence>
<dbReference type="AlphaFoldDB" id="A0A1T4LAB6"/>
<evidence type="ECO:0008006" key="4">
    <source>
        <dbReference type="Google" id="ProtNLM"/>
    </source>
</evidence>
<gene>
    <name evidence="2" type="ORF">SAMN02745202_00351</name>
</gene>
<evidence type="ECO:0000313" key="2">
    <source>
        <dbReference type="EMBL" id="SJZ51560.1"/>
    </source>
</evidence>